<keyword evidence="3" id="KW-1185">Reference proteome</keyword>
<proteinExistence type="predicted"/>
<feature type="region of interest" description="Disordered" evidence="1">
    <location>
        <begin position="378"/>
        <end position="400"/>
    </location>
</feature>
<reference evidence="2 3" key="2">
    <citation type="submission" date="2018-10" db="EMBL/GenBank/DDBJ databases">
        <authorList>
            <consortium name="Pathogen Informatics"/>
        </authorList>
    </citation>
    <scope>NUCLEOTIDE SEQUENCE [LARGE SCALE GENOMIC DNA]</scope>
</reference>
<gene>
    <name evidence="2" type="ORF">EVEC_LOCUS2055</name>
</gene>
<evidence type="ECO:0000313" key="3">
    <source>
        <dbReference type="Proteomes" id="UP000274131"/>
    </source>
</evidence>
<name>A0A0N4UXS3_ENTVE</name>
<feature type="region of interest" description="Disordered" evidence="1">
    <location>
        <begin position="197"/>
        <end position="240"/>
    </location>
</feature>
<feature type="compositionally biased region" description="Polar residues" evidence="1">
    <location>
        <begin position="121"/>
        <end position="140"/>
    </location>
</feature>
<evidence type="ECO:0000313" key="4">
    <source>
        <dbReference type="WBParaSite" id="EVEC_0000234701-mRNA-1"/>
    </source>
</evidence>
<protein>
    <submittedName>
        <fullName evidence="4">Protein-serine/threonine phosphatase</fullName>
    </submittedName>
</protein>
<feature type="compositionally biased region" description="Low complexity" evidence="1">
    <location>
        <begin position="384"/>
        <end position="399"/>
    </location>
</feature>
<reference evidence="4" key="1">
    <citation type="submission" date="2017-02" db="UniProtKB">
        <authorList>
            <consortium name="WormBaseParasite"/>
        </authorList>
    </citation>
    <scope>IDENTIFICATION</scope>
</reference>
<sequence>MNENLRRPCAMLQTNLQRHFLFFDKFRSFTVFFLCFILIGSHNCFIVSAADTNYQLRYNFKRYHSSSGGTTQHIFTKSRSHLLDKSSHPLSNVSAESVANLSLTTQTVPTVRDFSTDSKGDSSASGRSRSLQVQLDASSRTNHDRSENISPNYSASSDSNISSPKFVPYEQPNGIPYLSKANSAGRRFLSLLKREDQSKQLQQELQNSPDAGNEKRYNKRHPDKINSDPTPQSASHGCLDGKCQVKKSSAKFSTVDDSNKSPPLVIISSDYGGETHAEALPNVGVSGAFRGSTSVNSYNSADARGSRPYASSRYGDRPYGLRQPYRTYNRNRYSDQFRGRTGGVQYESAATTSEKSYSDDAAIGSSSTLAEWKSKIRGKSDATVQPSSVLSSSRQVASSGRRKCISSALNGQKIANSGNSESDTVICSDTDTVSDKSSATVSEYTREGNLESKVS</sequence>
<feature type="region of interest" description="Disordered" evidence="1">
    <location>
        <begin position="413"/>
        <end position="455"/>
    </location>
</feature>
<feature type="compositionally biased region" description="Low complexity" evidence="1">
    <location>
        <begin position="148"/>
        <end position="164"/>
    </location>
</feature>
<feature type="compositionally biased region" description="Polar residues" evidence="1">
    <location>
        <begin position="199"/>
        <end position="210"/>
    </location>
</feature>
<organism evidence="4">
    <name type="scientific">Enterobius vermicularis</name>
    <name type="common">Human pinworm</name>
    <dbReference type="NCBI Taxonomy" id="51028"/>
    <lineage>
        <taxon>Eukaryota</taxon>
        <taxon>Metazoa</taxon>
        <taxon>Ecdysozoa</taxon>
        <taxon>Nematoda</taxon>
        <taxon>Chromadorea</taxon>
        <taxon>Rhabditida</taxon>
        <taxon>Spirurina</taxon>
        <taxon>Oxyuridomorpha</taxon>
        <taxon>Oxyuroidea</taxon>
        <taxon>Oxyuridae</taxon>
        <taxon>Enterobius</taxon>
    </lineage>
</organism>
<accession>A0A0N4UXS3</accession>
<feature type="region of interest" description="Disordered" evidence="1">
    <location>
        <begin position="112"/>
        <end position="168"/>
    </location>
</feature>
<evidence type="ECO:0000313" key="2">
    <source>
        <dbReference type="EMBL" id="VDD86912.1"/>
    </source>
</evidence>
<dbReference type="AlphaFoldDB" id="A0A0N4UXS3"/>
<feature type="compositionally biased region" description="Polar residues" evidence="1">
    <location>
        <begin position="413"/>
        <end position="443"/>
    </location>
</feature>
<dbReference type="WBParaSite" id="EVEC_0000234701-mRNA-1">
    <property type="protein sequence ID" value="EVEC_0000234701-mRNA-1"/>
    <property type="gene ID" value="EVEC_0000234701"/>
</dbReference>
<feature type="region of interest" description="Disordered" evidence="1">
    <location>
        <begin position="295"/>
        <end position="324"/>
    </location>
</feature>
<dbReference type="Proteomes" id="UP000274131">
    <property type="component" value="Unassembled WGS sequence"/>
</dbReference>
<dbReference type="EMBL" id="UXUI01007310">
    <property type="protein sequence ID" value="VDD86912.1"/>
    <property type="molecule type" value="Genomic_DNA"/>
</dbReference>
<evidence type="ECO:0000256" key="1">
    <source>
        <dbReference type="SAM" id="MobiDB-lite"/>
    </source>
</evidence>
<feature type="compositionally biased region" description="Basic and acidic residues" evidence="1">
    <location>
        <begin position="444"/>
        <end position="455"/>
    </location>
</feature>